<dbReference type="Proteomes" id="UP000597989">
    <property type="component" value="Unassembled WGS sequence"/>
</dbReference>
<dbReference type="PANTHER" id="PTHR30399">
    <property type="entry name" value="UNCHARACTERIZED PROTEIN YGJP"/>
    <property type="match status" value="1"/>
</dbReference>
<name>A0A917JSR6_9PSEU</name>
<reference evidence="3 4" key="2">
    <citation type="journal article" date="2014" name="Int. J. Syst. Evol. Microbiol.">
        <title>Complete genome sequence of Corynebacterium casei LMG S-19264T (=DSM 44701T), isolated from a smear-ripened cheese.</title>
        <authorList>
            <consortium name="US DOE Joint Genome Institute (JGI-PGF)"/>
            <person name="Walter F."/>
            <person name="Albersmeier A."/>
            <person name="Kalinowski J."/>
            <person name="Ruckert C."/>
        </authorList>
    </citation>
    <scope>NUCLEOTIDE SEQUENCE [LARGE SCALE GENOMIC DNA]</scope>
    <source>
        <strain evidence="3 4">CGMCC 4.7206</strain>
    </source>
</reference>
<comment type="caution">
    <text evidence="3">The sequence shown here is derived from an EMBL/GenBank/DDBJ whole genome shotgun (WGS) entry which is preliminary data.</text>
</comment>
<dbReference type="InterPro" id="IPR002725">
    <property type="entry name" value="YgjP-like_metallopeptidase"/>
</dbReference>
<evidence type="ECO:0000313" key="2">
    <source>
        <dbReference type="EMBL" id="GAA0532741.1"/>
    </source>
</evidence>
<evidence type="ECO:0000313" key="5">
    <source>
        <dbReference type="Proteomes" id="UP001500220"/>
    </source>
</evidence>
<proteinExistence type="predicted"/>
<dbReference type="InterPro" id="IPR053136">
    <property type="entry name" value="UTP_pyrophosphatase-like"/>
</dbReference>
<evidence type="ECO:0000259" key="1">
    <source>
        <dbReference type="Pfam" id="PF01863"/>
    </source>
</evidence>
<organism evidence="3 4">
    <name type="scientific">Saccharopolyspora thermophila</name>
    <dbReference type="NCBI Taxonomy" id="89367"/>
    <lineage>
        <taxon>Bacteria</taxon>
        <taxon>Bacillati</taxon>
        <taxon>Actinomycetota</taxon>
        <taxon>Actinomycetes</taxon>
        <taxon>Pseudonocardiales</taxon>
        <taxon>Pseudonocardiaceae</taxon>
        <taxon>Saccharopolyspora</taxon>
    </lineage>
</organism>
<dbReference type="AlphaFoldDB" id="A0A917JSR6"/>
<reference evidence="2" key="1">
    <citation type="journal article" date="2014" name="Int. J. Syst. Evol. Microbiol.">
        <title>Complete genome of a new Firmicutes species belonging to the dominant human colonic microbiota ('Ruminococcus bicirculans') reveals two chromosomes and a selective capacity to utilize plant glucans.</title>
        <authorList>
            <consortium name="NISC Comparative Sequencing Program"/>
            <person name="Wegmann U."/>
            <person name="Louis P."/>
            <person name="Goesmann A."/>
            <person name="Henrissat B."/>
            <person name="Duncan S.H."/>
            <person name="Flint H.J."/>
        </authorList>
    </citation>
    <scope>NUCLEOTIDE SEQUENCE</scope>
    <source>
        <strain evidence="2">JCM 10664</strain>
    </source>
</reference>
<evidence type="ECO:0000313" key="3">
    <source>
        <dbReference type="EMBL" id="GGI80640.1"/>
    </source>
</evidence>
<dbReference type="Pfam" id="PF01863">
    <property type="entry name" value="YgjP-like"/>
    <property type="match status" value="1"/>
</dbReference>
<gene>
    <name evidence="2" type="ORF">GCM10009545_39080</name>
    <name evidence="3" type="ORF">GCM10011581_17460</name>
</gene>
<dbReference type="RefSeq" id="WP_188986776.1">
    <property type="nucleotide sequence ID" value="NZ_BAAAHC010000015.1"/>
</dbReference>
<dbReference type="PANTHER" id="PTHR30399:SF1">
    <property type="entry name" value="UTP PYROPHOSPHATASE"/>
    <property type="match status" value="1"/>
</dbReference>
<reference evidence="3" key="4">
    <citation type="submission" date="2020-09" db="EMBL/GenBank/DDBJ databases">
        <authorList>
            <person name="Sun Q."/>
            <person name="Zhou Y."/>
        </authorList>
    </citation>
    <scope>NUCLEOTIDE SEQUENCE</scope>
    <source>
        <strain evidence="3">CGMCC 4.7206</strain>
    </source>
</reference>
<accession>A0A917JSR6</accession>
<dbReference type="CDD" id="cd07344">
    <property type="entry name" value="M48_yhfN_like"/>
    <property type="match status" value="1"/>
</dbReference>
<reference evidence="2" key="5">
    <citation type="submission" date="2023-12" db="EMBL/GenBank/DDBJ databases">
        <authorList>
            <person name="Sun Q."/>
            <person name="Inoue M."/>
        </authorList>
    </citation>
    <scope>NUCLEOTIDE SEQUENCE</scope>
    <source>
        <strain evidence="2">JCM 10664</strain>
    </source>
</reference>
<dbReference type="EMBL" id="BAAAHC010000015">
    <property type="protein sequence ID" value="GAA0532741.1"/>
    <property type="molecule type" value="Genomic_DNA"/>
</dbReference>
<protein>
    <recommendedName>
        <fullName evidence="1">YgjP-like metallopeptidase domain-containing protein</fullName>
    </recommendedName>
</protein>
<dbReference type="EMBL" id="BMMT01000004">
    <property type="protein sequence ID" value="GGI80640.1"/>
    <property type="molecule type" value="Genomic_DNA"/>
</dbReference>
<dbReference type="Gene3D" id="3.30.2010.10">
    <property type="entry name" value="Metalloproteases ('zincins'), catalytic domain"/>
    <property type="match status" value="1"/>
</dbReference>
<reference evidence="5" key="3">
    <citation type="journal article" date="2019" name="Int. J. Syst. Evol. Microbiol.">
        <title>The Global Catalogue of Microorganisms (GCM) 10K type strain sequencing project: providing services to taxonomists for standard genome sequencing and annotation.</title>
        <authorList>
            <consortium name="The Broad Institute Genomics Platform"/>
            <consortium name="The Broad Institute Genome Sequencing Center for Infectious Disease"/>
            <person name="Wu L."/>
            <person name="Ma J."/>
        </authorList>
    </citation>
    <scope>NUCLEOTIDE SEQUENCE [LARGE SCALE GENOMIC DNA]</scope>
    <source>
        <strain evidence="5">JCM 10664</strain>
    </source>
</reference>
<feature type="domain" description="YgjP-like metallopeptidase" evidence="1">
    <location>
        <begin position="31"/>
        <end position="244"/>
    </location>
</feature>
<sequence>MTGPHTFQAALAALGLPPEWRVEVAIRPRRRTTGIQVKAGGRVAVLIPPAAEPEQVARFVGSRRRWITEKVRTAAALAPNHAVKEFTDDEEFVLLGRRCRLQLVDAPPAERGGCPEITSDGALRVRRQRPELVRRAVIGLYQQVGLAWLRREGRKYEVDGHITGLNYVVRDLGRRRWGIYEGRPKHTTTLHWAAFGLPMRLVEYVLVHEQAHATQPGGPAHGREWQRRMNLWMPDWQQRQTELTEIGRHAWLGDWKRTSSSTDRP</sequence>
<keyword evidence="5" id="KW-1185">Reference proteome</keyword>
<dbReference type="Proteomes" id="UP001500220">
    <property type="component" value="Unassembled WGS sequence"/>
</dbReference>
<evidence type="ECO:0000313" key="4">
    <source>
        <dbReference type="Proteomes" id="UP000597989"/>
    </source>
</evidence>